<dbReference type="AlphaFoldDB" id="A0A7C9BFA3"/>
<name>A0A7C9BFA3_9BACT</name>
<comment type="caution">
    <text evidence="1">The sequence shown here is derived from an EMBL/GenBank/DDBJ whole genome shotgun (WGS) entry which is preliminary data.</text>
</comment>
<sequence length="90" mass="10412">MTDGHSEYFGKDSQKLISPPVHEKLIIASKSNRKILQKQLDLHAQGKTDYLEMCRGLTESGTEKWTFDTDKMTITYYDLDGREMLVEIIE</sequence>
<evidence type="ECO:0000313" key="2">
    <source>
        <dbReference type="Proteomes" id="UP000479293"/>
    </source>
</evidence>
<dbReference type="Pfam" id="PF07166">
    <property type="entry name" value="DUF1398"/>
    <property type="match status" value="1"/>
</dbReference>
<dbReference type="SUPFAM" id="SSF160419">
    <property type="entry name" value="YdfO-like"/>
    <property type="match status" value="1"/>
</dbReference>
<dbReference type="InterPro" id="IPR036696">
    <property type="entry name" value="YdfO-like_sf"/>
</dbReference>
<dbReference type="Proteomes" id="UP000479293">
    <property type="component" value="Unassembled WGS sequence"/>
</dbReference>
<reference evidence="1 2" key="1">
    <citation type="submission" date="2019-10" db="EMBL/GenBank/DDBJ databases">
        <title>Draft Genome Sequence of Cytophagaceae sp. SJW1-29.</title>
        <authorList>
            <person name="Choi A."/>
        </authorList>
    </citation>
    <scope>NUCLEOTIDE SEQUENCE [LARGE SCALE GENOMIC DNA]</scope>
    <source>
        <strain evidence="1 2">SJW1-29</strain>
    </source>
</reference>
<gene>
    <name evidence="1" type="ORF">GBK04_23430</name>
</gene>
<organism evidence="1 2">
    <name type="scientific">Salmonirosea aquatica</name>
    <dbReference type="NCBI Taxonomy" id="2654236"/>
    <lineage>
        <taxon>Bacteria</taxon>
        <taxon>Pseudomonadati</taxon>
        <taxon>Bacteroidota</taxon>
        <taxon>Cytophagia</taxon>
        <taxon>Cytophagales</taxon>
        <taxon>Spirosomataceae</taxon>
        <taxon>Salmonirosea</taxon>
    </lineage>
</organism>
<proteinExistence type="predicted"/>
<dbReference type="RefSeq" id="WP_373331484.1">
    <property type="nucleotide sequence ID" value="NZ_WHLY01000002.1"/>
</dbReference>
<dbReference type="InterPro" id="IPR009833">
    <property type="entry name" value="DUF1398"/>
</dbReference>
<evidence type="ECO:0000313" key="1">
    <source>
        <dbReference type="EMBL" id="MPR36216.1"/>
    </source>
</evidence>
<dbReference type="EMBL" id="WHLY01000002">
    <property type="protein sequence ID" value="MPR36216.1"/>
    <property type="molecule type" value="Genomic_DNA"/>
</dbReference>
<dbReference type="Gene3D" id="3.30.1810.10">
    <property type="entry name" value="YdfO-like"/>
    <property type="match status" value="1"/>
</dbReference>
<accession>A0A7C9BFA3</accession>
<keyword evidence="2" id="KW-1185">Reference proteome</keyword>
<protein>
    <submittedName>
        <fullName evidence="1">DUF1398 domain-containing protein</fullName>
    </submittedName>
</protein>